<evidence type="ECO:0008006" key="3">
    <source>
        <dbReference type="Google" id="ProtNLM"/>
    </source>
</evidence>
<evidence type="ECO:0000313" key="1">
    <source>
        <dbReference type="EMBL" id="MFB9070547.1"/>
    </source>
</evidence>
<comment type="caution">
    <text evidence="1">The sequence shown here is derived from an EMBL/GenBank/DDBJ whole genome shotgun (WGS) entry which is preliminary data.</text>
</comment>
<protein>
    <recommendedName>
        <fullName evidence="3">Secreted protein</fullName>
    </recommendedName>
</protein>
<evidence type="ECO:0000313" key="2">
    <source>
        <dbReference type="Proteomes" id="UP001589575"/>
    </source>
</evidence>
<proteinExistence type="predicted"/>
<organism evidence="1 2">
    <name type="scientific">Citricoccus parietis</name>
    <dbReference type="NCBI Taxonomy" id="592307"/>
    <lineage>
        <taxon>Bacteria</taxon>
        <taxon>Bacillati</taxon>
        <taxon>Actinomycetota</taxon>
        <taxon>Actinomycetes</taxon>
        <taxon>Micrococcales</taxon>
        <taxon>Micrococcaceae</taxon>
        <taxon>Citricoccus</taxon>
    </lineage>
</organism>
<name>A0ABV5FV32_9MICC</name>
<dbReference type="EMBL" id="JBHMFI010000001">
    <property type="protein sequence ID" value="MFB9070547.1"/>
    <property type="molecule type" value="Genomic_DNA"/>
</dbReference>
<dbReference type="Proteomes" id="UP001589575">
    <property type="component" value="Unassembled WGS sequence"/>
</dbReference>
<keyword evidence="2" id="KW-1185">Reference proteome</keyword>
<accession>A0ABV5FV32</accession>
<gene>
    <name evidence="1" type="ORF">ACFFX0_04835</name>
</gene>
<sequence>MPRSRRRLMMVFWCRCSPGLMPGKSQVLARCAEVFVCGSASRCARTILSNGGGIWSRSSVKLTVNLPSVSWICARRIREMRVSD</sequence>
<reference evidence="1 2" key="1">
    <citation type="submission" date="2024-09" db="EMBL/GenBank/DDBJ databases">
        <authorList>
            <person name="Sun Q."/>
            <person name="Mori K."/>
        </authorList>
    </citation>
    <scope>NUCLEOTIDE SEQUENCE [LARGE SCALE GENOMIC DNA]</scope>
    <source>
        <strain evidence="1 2">CCM 7609</strain>
    </source>
</reference>